<evidence type="ECO:0000256" key="1">
    <source>
        <dbReference type="SAM" id="MobiDB-lite"/>
    </source>
</evidence>
<feature type="region of interest" description="Disordered" evidence="1">
    <location>
        <begin position="1"/>
        <end position="44"/>
    </location>
</feature>
<keyword evidence="3" id="KW-1185">Reference proteome</keyword>
<organism evidence="2 3">
    <name type="scientific">Ranitomeya imitator</name>
    <name type="common">mimic poison frog</name>
    <dbReference type="NCBI Taxonomy" id="111125"/>
    <lineage>
        <taxon>Eukaryota</taxon>
        <taxon>Metazoa</taxon>
        <taxon>Chordata</taxon>
        <taxon>Craniata</taxon>
        <taxon>Vertebrata</taxon>
        <taxon>Euteleostomi</taxon>
        <taxon>Amphibia</taxon>
        <taxon>Batrachia</taxon>
        <taxon>Anura</taxon>
        <taxon>Neobatrachia</taxon>
        <taxon>Hyloidea</taxon>
        <taxon>Dendrobatidae</taxon>
        <taxon>Dendrobatinae</taxon>
        <taxon>Ranitomeya</taxon>
    </lineage>
</organism>
<sequence>MAAGASGSADNGGTVNMASNQRPPSARPISRAGIGPIPNRPPSGIRELLPQQVGLQHRPSMADGNRKLVTTMVLSPPCIVLLVAWDDVMIYSIYRCHLALPDLGPVVGLLQRAESSQLK</sequence>
<evidence type="ECO:0000313" key="3">
    <source>
        <dbReference type="Proteomes" id="UP001176940"/>
    </source>
</evidence>
<name>A0ABN9LIU5_9NEOB</name>
<feature type="compositionally biased region" description="Low complexity" evidence="1">
    <location>
        <begin position="1"/>
        <end position="13"/>
    </location>
</feature>
<gene>
    <name evidence="2" type="ORF">RIMI_LOCUS9751641</name>
</gene>
<proteinExistence type="predicted"/>
<comment type="caution">
    <text evidence="2">The sequence shown here is derived from an EMBL/GenBank/DDBJ whole genome shotgun (WGS) entry which is preliminary data.</text>
</comment>
<protein>
    <submittedName>
        <fullName evidence="2">Uncharacterized protein</fullName>
    </submittedName>
</protein>
<accession>A0ABN9LIU5</accession>
<evidence type="ECO:0000313" key="2">
    <source>
        <dbReference type="EMBL" id="CAJ0942898.1"/>
    </source>
</evidence>
<dbReference type="EMBL" id="CAUEEQ010020486">
    <property type="protein sequence ID" value="CAJ0942898.1"/>
    <property type="molecule type" value="Genomic_DNA"/>
</dbReference>
<dbReference type="Proteomes" id="UP001176940">
    <property type="component" value="Unassembled WGS sequence"/>
</dbReference>
<reference evidence="2" key="1">
    <citation type="submission" date="2023-07" db="EMBL/GenBank/DDBJ databases">
        <authorList>
            <person name="Stuckert A."/>
        </authorList>
    </citation>
    <scope>NUCLEOTIDE SEQUENCE</scope>
</reference>
<feature type="compositionally biased region" description="Polar residues" evidence="1">
    <location>
        <begin position="14"/>
        <end position="23"/>
    </location>
</feature>